<sequence length="111" mass="11746">MADSFDPSVSFIHGLVTGASTLQSESVGKACQAMAHTLALALQDASDSQRNFDAINGAALAKATEEFVKSKDPAWLPVIEGLQKAKMTQDTEFLKISQGVEGLLKNLPLPS</sequence>
<comment type="caution">
    <text evidence="1">The sequence shown here is derived from an EMBL/GenBank/DDBJ whole genome shotgun (WGS) entry which is preliminary data.</text>
</comment>
<evidence type="ECO:0000313" key="1">
    <source>
        <dbReference type="EMBL" id="RZI46619.1"/>
    </source>
</evidence>
<evidence type="ECO:0000313" key="2">
    <source>
        <dbReference type="Proteomes" id="UP000293550"/>
    </source>
</evidence>
<dbReference type="RefSeq" id="WP_130153717.1">
    <property type="nucleotide sequence ID" value="NZ_SCFB01000004.1"/>
</dbReference>
<name>A0A4Q7DK03_9PROT</name>
<gene>
    <name evidence="1" type="ORF">EQU50_03260</name>
</gene>
<accession>A0A4Q7DK03</accession>
<proteinExistence type="predicted"/>
<keyword evidence="2" id="KW-1185">Reference proteome</keyword>
<protein>
    <submittedName>
        <fullName evidence="1">Uncharacterized protein</fullName>
    </submittedName>
</protein>
<dbReference type="Proteomes" id="UP000293550">
    <property type="component" value="Unassembled WGS sequence"/>
</dbReference>
<dbReference type="EMBL" id="SCFB01000004">
    <property type="protein sequence ID" value="RZI46619.1"/>
    <property type="molecule type" value="Genomic_DNA"/>
</dbReference>
<reference evidence="1 2" key="1">
    <citation type="submission" date="2018-10" db="EMBL/GenBank/DDBJ databases">
        <title>An updated phylogeny of the Alphaproteobacteria reveals that the parasitic Rickettsiales and Holosporales have independent origins.</title>
        <authorList>
            <person name="Munoz-Gomez S.A."/>
            <person name="Hess S."/>
            <person name="Burger G."/>
            <person name="Lang B.F."/>
            <person name="Susko E."/>
            <person name="Slamovits C.H."/>
            <person name="Roger A.J."/>
        </authorList>
    </citation>
    <scope>NUCLEOTIDE SEQUENCE [LARGE SCALE GENOMIC DNA]</scope>
    <source>
        <strain evidence="1">HOLO01</strain>
    </source>
</reference>
<organism evidence="1 2">
    <name type="scientific">Candidatus Finniella inopinata</name>
    <dbReference type="NCBI Taxonomy" id="1696036"/>
    <lineage>
        <taxon>Bacteria</taxon>
        <taxon>Pseudomonadati</taxon>
        <taxon>Pseudomonadota</taxon>
        <taxon>Alphaproteobacteria</taxon>
        <taxon>Holosporales</taxon>
        <taxon>Candidatus Paracaedibacteraceae</taxon>
        <taxon>Candidatus Finniella</taxon>
    </lineage>
</organism>
<dbReference type="AlphaFoldDB" id="A0A4Q7DK03"/>